<gene>
    <name evidence="1" type="ORF">OIU84_017739</name>
</gene>
<evidence type="ECO:0000313" key="1">
    <source>
        <dbReference type="EMBL" id="KAJ6434090.1"/>
    </source>
</evidence>
<protein>
    <submittedName>
        <fullName evidence="1">Uncharacterized protein</fullName>
    </submittedName>
</protein>
<dbReference type="EMBL" id="JAPFFJ010000002">
    <property type="protein sequence ID" value="KAJ6434090.1"/>
    <property type="molecule type" value="Genomic_DNA"/>
</dbReference>
<sequence length="94" mass="10166">MASVAQSSTQAVSTGDVNSDASVFQLIQTHQEKAARLPPVEEIRTVLNQSTHGMLSTISQLAQLNGVVGDVMKRKIVVEWYYDTIHDAAAALIL</sequence>
<dbReference type="AlphaFoldDB" id="A0AAD6L2L8"/>
<name>A0AAD6L2L8_9ROSI</name>
<accession>A0AAD6L2L8</accession>
<proteinExistence type="predicted"/>
<reference evidence="1 2" key="1">
    <citation type="journal article" date="2023" name="Int. J. Mol. Sci.">
        <title>De Novo Assembly and Annotation of 11 Diverse Shrub Willow (Salix) Genomes Reveals Novel Gene Organization in Sex-Linked Regions.</title>
        <authorList>
            <person name="Hyden B."/>
            <person name="Feng K."/>
            <person name="Yates T.B."/>
            <person name="Jawdy S."/>
            <person name="Cereghino C."/>
            <person name="Smart L.B."/>
            <person name="Muchero W."/>
        </authorList>
    </citation>
    <scope>NUCLEOTIDE SEQUENCE [LARGE SCALE GENOMIC DNA]</scope>
    <source>
        <tissue evidence="1">Shoot tip</tissue>
    </source>
</reference>
<organism evidence="1 2">
    <name type="scientific">Salix udensis</name>
    <dbReference type="NCBI Taxonomy" id="889485"/>
    <lineage>
        <taxon>Eukaryota</taxon>
        <taxon>Viridiplantae</taxon>
        <taxon>Streptophyta</taxon>
        <taxon>Embryophyta</taxon>
        <taxon>Tracheophyta</taxon>
        <taxon>Spermatophyta</taxon>
        <taxon>Magnoliopsida</taxon>
        <taxon>eudicotyledons</taxon>
        <taxon>Gunneridae</taxon>
        <taxon>Pentapetalae</taxon>
        <taxon>rosids</taxon>
        <taxon>fabids</taxon>
        <taxon>Malpighiales</taxon>
        <taxon>Salicaceae</taxon>
        <taxon>Saliceae</taxon>
        <taxon>Salix</taxon>
    </lineage>
</organism>
<dbReference type="Proteomes" id="UP001162972">
    <property type="component" value="Chromosome 13"/>
</dbReference>
<comment type="caution">
    <text evidence="1">The sequence shown here is derived from an EMBL/GenBank/DDBJ whole genome shotgun (WGS) entry which is preliminary data.</text>
</comment>
<keyword evidence="2" id="KW-1185">Reference proteome</keyword>
<evidence type="ECO:0000313" key="2">
    <source>
        <dbReference type="Proteomes" id="UP001162972"/>
    </source>
</evidence>